<evidence type="ECO:0000256" key="1">
    <source>
        <dbReference type="ARBA" id="ARBA00004496"/>
    </source>
</evidence>
<dbReference type="PANTHER" id="PTHR42713:SF3">
    <property type="entry name" value="TRANSCRIPTIONAL REGULATORY PROTEIN HPTR"/>
    <property type="match status" value="1"/>
</dbReference>
<dbReference type="InterPro" id="IPR018062">
    <property type="entry name" value="HTH_AraC-typ_CS"/>
</dbReference>
<dbReference type="RefSeq" id="WP_126017587.1">
    <property type="nucleotide sequence ID" value="NZ_CP034437.1"/>
</dbReference>
<dbReference type="Gene3D" id="3.40.50.2300">
    <property type="match status" value="1"/>
</dbReference>
<dbReference type="KEGG" id="palb:EJC50_21030"/>
<dbReference type="PROSITE" id="PS01124">
    <property type="entry name" value="HTH_ARAC_FAMILY_2"/>
    <property type="match status" value="1"/>
</dbReference>
<dbReference type="InterPro" id="IPR018060">
    <property type="entry name" value="HTH_AraC"/>
</dbReference>
<dbReference type="SMART" id="SM00448">
    <property type="entry name" value="REC"/>
    <property type="match status" value="1"/>
</dbReference>
<dbReference type="Proteomes" id="UP000272528">
    <property type="component" value="Chromosome"/>
</dbReference>
<proteinExistence type="predicted"/>
<dbReference type="PROSITE" id="PS50110">
    <property type="entry name" value="RESPONSE_REGULATORY"/>
    <property type="match status" value="1"/>
</dbReference>
<organism evidence="11 12">
    <name type="scientific">Paenibacillus albus</name>
    <dbReference type="NCBI Taxonomy" id="2495582"/>
    <lineage>
        <taxon>Bacteria</taxon>
        <taxon>Bacillati</taxon>
        <taxon>Bacillota</taxon>
        <taxon>Bacilli</taxon>
        <taxon>Bacillales</taxon>
        <taxon>Paenibacillaceae</taxon>
        <taxon>Paenibacillus</taxon>
    </lineage>
</organism>
<evidence type="ECO:0000256" key="3">
    <source>
        <dbReference type="ARBA" id="ARBA00022553"/>
    </source>
</evidence>
<keyword evidence="5" id="KW-0805">Transcription regulation</keyword>
<accession>A0A3S9A838</accession>
<evidence type="ECO:0000256" key="7">
    <source>
        <dbReference type="ARBA" id="ARBA00023163"/>
    </source>
</evidence>
<keyword evidence="12" id="KW-1185">Reference proteome</keyword>
<dbReference type="GO" id="GO:0000160">
    <property type="term" value="P:phosphorelay signal transduction system"/>
    <property type="evidence" value="ECO:0007669"/>
    <property type="project" value="UniProtKB-KW"/>
</dbReference>
<evidence type="ECO:0000256" key="8">
    <source>
        <dbReference type="PROSITE-ProRule" id="PRU00169"/>
    </source>
</evidence>
<evidence type="ECO:0000313" key="11">
    <source>
        <dbReference type="EMBL" id="AZN41881.1"/>
    </source>
</evidence>
<dbReference type="GO" id="GO:0005737">
    <property type="term" value="C:cytoplasm"/>
    <property type="evidence" value="ECO:0007669"/>
    <property type="project" value="UniProtKB-SubCell"/>
</dbReference>
<evidence type="ECO:0000259" key="9">
    <source>
        <dbReference type="PROSITE" id="PS01124"/>
    </source>
</evidence>
<keyword evidence="2" id="KW-0963">Cytoplasm</keyword>
<keyword evidence="7" id="KW-0804">Transcription</keyword>
<protein>
    <submittedName>
        <fullName evidence="11">Response regulator</fullName>
    </submittedName>
</protein>
<dbReference type="Pfam" id="PF00072">
    <property type="entry name" value="Response_reg"/>
    <property type="match status" value="1"/>
</dbReference>
<dbReference type="InterPro" id="IPR009057">
    <property type="entry name" value="Homeodomain-like_sf"/>
</dbReference>
<dbReference type="GO" id="GO:0003700">
    <property type="term" value="F:DNA-binding transcription factor activity"/>
    <property type="evidence" value="ECO:0007669"/>
    <property type="project" value="InterPro"/>
</dbReference>
<comment type="subcellular location">
    <subcellularLocation>
        <location evidence="1">Cytoplasm</location>
    </subcellularLocation>
</comment>
<feature type="domain" description="HTH araC/xylS-type" evidence="9">
    <location>
        <begin position="394"/>
        <end position="492"/>
    </location>
</feature>
<dbReference type="EMBL" id="CP034437">
    <property type="protein sequence ID" value="AZN41881.1"/>
    <property type="molecule type" value="Genomic_DNA"/>
</dbReference>
<evidence type="ECO:0000256" key="5">
    <source>
        <dbReference type="ARBA" id="ARBA00023015"/>
    </source>
</evidence>
<evidence type="ECO:0000256" key="6">
    <source>
        <dbReference type="ARBA" id="ARBA00023125"/>
    </source>
</evidence>
<evidence type="ECO:0000256" key="4">
    <source>
        <dbReference type="ARBA" id="ARBA00023012"/>
    </source>
</evidence>
<sequence length="499" mass="56328">MYRVLLVDDEKLVLRSLASGVDWEASGFCIAGKATNASIAMQYVQELKPHVVFTDIRMPGLSGLELIKQIKELDPDIQVIVISGYAEFAYVQKSLHYGVLGYCLKPFDDHEIGKLLETAAANLNDIAEKRANKLLDMLEGRSTTMTENAFNRLLIGAGLTSDQLHLLVVIGDGQLTFSTGTRWIAINLGKSRTVYLTQLSSADQEAFAATGMDRTVLAAGILGVGAVHMKHSLEGLRERIEQGTLLAWNFFISGRFDIYFESPERQLHDATAVSLIRRLEQAAFVRSHEQVSELLDEMLASRASLTIHHALKIYNIVYFHFAGRLPEEEYIFNMEQLYHLHASFSQMIASLKAYMHESRNGTSNDYSNAPSLSLPSSAVLSRGTGSTTEHANLKEIILFLNDNYHNQISIQSISKKFYLHPNYLSQLFKREIKVTFTEYLTGVRLQEAKNLLRTTSLPIGEVADRIGFRDYFYFTRLFKKNTQQTPKQYRMTYHGIGEE</sequence>
<dbReference type="AlphaFoldDB" id="A0A3S9A838"/>
<dbReference type="SUPFAM" id="SSF46689">
    <property type="entry name" value="Homeodomain-like"/>
    <property type="match status" value="2"/>
</dbReference>
<dbReference type="InterPro" id="IPR011006">
    <property type="entry name" value="CheY-like_superfamily"/>
</dbReference>
<reference evidence="12" key="1">
    <citation type="submission" date="2018-12" db="EMBL/GenBank/DDBJ databases">
        <title>Genome sequence of Peanibacillus sp.</title>
        <authorList>
            <person name="Subramani G."/>
            <person name="Srinivasan S."/>
            <person name="Kim M.K."/>
        </authorList>
    </citation>
    <scope>NUCLEOTIDE SEQUENCE [LARGE SCALE GENOMIC DNA]</scope>
    <source>
        <strain evidence="12">18JY67-1</strain>
    </source>
</reference>
<gene>
    <name evidence="11" type="ORF">EJC50_21030</name>
</gene>
<dbReference type="InterPro" id="IPR001789">
    <property type="entry name" value="Sig_transdc_resp-reg_receiver"/>
</dbReference>
<evidence type="ECO:0000256" key="2">
    <source>
        <dbReference type="ARBA" id="ARBA00022490"/>
    </source>
</evidence>
<feature type="domain" description="Response regulatory" evidence="10">
    <location>
        <begin position="3"/>
        <end position="120"/>
    </location>
</feature>
<dbReference type="InterPro" id="IPR051552">
    <property type="entry name" value="HptR"/>
</dbReference>
<dbReference type="Pfam" id="PF12833">
    <property type="entry name" value="HTH_18"/>
    <property type="match status" value="1"/>
</dbReference>
<evidence type="ECO:0000259" key="10">
    <source>
        <dbReference type="PROSITE" id="PS50110"/>
    </source>
</evidence>
<dbReference type="SMART" id="SM00342">
    <property type="entry name" value="HTH_ARAC"/>
    <property type="match status" value="1"/>
</dbReference>
<keyword evidence="3 8" id="KW-0597">Phosphoprotein</keyword>
<name>A0A3S9A838_9BACL</name>
<dbReference type="CDD" id="cd17536">
    <property type="entry name" value="REC_YesN-like"/>
    <property type="match status" value="1"/>
</dbReference>
<feature type="modified residue" description="4-aspartylphosphate" evidence="8">
    <location>
        <position position="55"/>
    </location>
</feature>
<dbReference type="Gene3D" id="1.10.10.60">
    <property type="entry name" value="Homeodomain-like"/>
    <property type="match status" value="2"/>
</dbReference>
<evidence type="ECO:0000313" key="12">
    <source>
        <dbReference type="Proteomes" id="UP000272528"/>
    </source>
</evidence>
<dbReference type="GO" id="GO:0043565">
    <property type="term" value="F:sequence-specific DNA binding"/>
    <property type="evidence" value="ECO:0007669"/>
    <property type="project" value="InterPro"/>
</dbReference>
<dbReference type="SUPFAM" id="SSF52172">
    <property type="entry name" value="CheY-like"/>
    <property type="match status" value="1"/>
</dbReference>
<dbReference type="PROSITE" id="PS00041">
    <property type="entry name" value="HTH_ARAC_FAMILY_1"/>
    <property type="match status" value="1"/>
</dbReference>
<keyword evidence="4" id="KW-0902">Two-component regulatory system</keyword>
<dbReference type="PANTHER" id="PTHR42713">
    <property type="entry name" value="HISTIDINE KINASE-RELATED"/>
    <property type="match status" value="1"/>
</dbReference>
<dbReference type="OrthoDB" id="342399at2"/>
<keyword evidence="6" id="KW-0238">DNA-binding</keyword>